<feature type="compositionally biased region" description="Low complexity" evidence="1">
    <location>
        <begin position="16"/>
        <end position="46"/>
    </location>
</feature>
<reference evidence="2 3" key="1">
    <citation type="submission" date="2019-06" db="EMBL/GenBank/DDBJ databases">
        <title>Genome Sequence of the Brown Rot Fungal Pathogen Monilinia fructicola.</title>
        <authorList>
            <person name="De Miccolis Angelini R.M."/>
            <person name="Landi L."/>
            <person name="Abate D."/>
            <person name="Pollastro S."/>
            <person name="Romanazzi G."/>
            <person name="Faretra F."/>
        </authorList>
    </citation>
    <scope>NUCLEOTIDE SEQUENCE [LARGE SCALE GENOMIC DNA]</scope>
    <source>
        <strain evidence="2 3">Mfrc123</strain>
    </source>
</reference>
<feature type="compositionally biased region" description="Polar residues" evidence="1">
    <location>
        <begin position="47"/>
        <end position="80"/>
    </location>
</feature>
<evidence type="ECO:0000313" key="3">
    <source>
        <dbReference type="Proteomes" id="UP000322873"/>
    </source>
</evidence>
<protein>
    <recommendedName>
        <fullName evidence="4">Methyltransferase domain-containing protein</fullName>
    </recommendedName>
</protein>
<dbReference type="AlphaFoldDB" id="A0A5M9JML9"/>
<dbReference type="Pfam" id="PF13489">
    <property type="entry name" value="Methyltransf_23"/>
    <property type="match status" value="1"/>
</dbReference>
<dbReference type="PANTHER" id="PTHR43591">
    <property type="entry name" value="METHYLTRANSFERASE"/>
    <property type="match status" value="1"/>
</dbReference>
<dbReference type="PANTHER" id="PTHR43591:SF10">
    <property type="entry name" value="ABC TRANSMEMBRANE TYPE-1 DOMAIN-CONTAINING PROTEIN-RELATED"/>
    <property type="match status" value="1"/>
</dbReference>
<dbReference type="Gene3D" id="3.40.50.150">
    <property type="entry name" value="Vaccinia Virus protein VP39"/>
    <property type="match status" value="1"/>
</dbReference>
<comment type="caution">
    <text evidence="2">The sequence shown here is derived from an EMBL/GenBank/DDBJ whole genome shotgun (WGS) entry which is preliminary data.</text>
</comment>
<keyword evidence="3" id="KW-1185">Reference proteome</keyword>
<name>A0A5M9JML9_MONFR</name>
<dbReference type="GO" id="GO:0008168">
    <property type="term" value="F:methyltransferase activity"/>
    <property type="evidence" value="ECO:0007669"/>
    <property type="project" value="TreeGrafter"/>
</dbReference>
<dbReference type="EMBL" id="VICG01000007">
    <property type="protein sequence ID" value="KAA8570501.1"/>
    <property type="molecule type" value="Genomic_DNA"/>
</dbReference>
<dbReference type="InterPro" id="IPR029063">
    <property type="entry name" value="SAM-dependent_MTases_sf"/>
</dbReference>
<evidence type="ECO:0008006" key="4">
    <source>
        <dbReference type="Google" id="ProtNLM"/>
    </source>
</evidence>
<evidence type="ECO:0000313" key="2">
    <source>
        <dbReference type="EMBL" id="KAA8570501.1"/>
    </source>
</evidence>
<sequence>MSSVSQSTGNDRPASHQAQQPLQQQHLQQQQLQQLQQQQHQHQHQQTIPPQTTNSSTGAPQAPTGDQTASSSSSHQYNTGNHDDHNNLGAGNLNHHHHHHYNHNQSDGDQDPDVEVDTHSDADSSWGDDNVSTSSTSLNSSMLNYTYENGRRYHAYQSGSYLLPNDEAEQQRLDLKHHVFKLILGGKLFCAPIDPNPQRILDVGTGTGLWAIECADEFPSAEVTGTDLSPIQPGWVPPNCKFLIDNAEDEWLFSHNRKFDLIHWRVLASSISDWPKLFSQAYTHVRPGGWVEAQEHEVHIESDDGTDLNAGDLQRFFGLIDEASVRNGKMMDEVAGNQKKWMTDAGFVDVHDQVYKVPIGRWPKDKRLKEIGMYYQAQCLDAVEPISMALFTRVLGYSYEEAQVMMVGPRNDMKNPSNHVYMKFHFVYGRKPNHGEF</sequence>
<gene>
    <name evidence="2" type="ORF">EYC84_002770</name>
</gene>
<dbReference type="VEuPathDB" id="FungiDB:MFRU_031g00660"/>
<organism evidence="2 3">
    <name type="scientific">Monilinia fructicola</name>
    <name type="common">Brown rot fungus</name>
    <name type="synonym">Ciboria fructicola</name>
    <dbReference type="NCBI Taxonomy" id="38448"/>
    <lineage>
        <taxon>Eukaryota</taxon>
        <taxon>Fungi</taxon>
        <taxon>Dikarya</taxon>
        <taxon>Ascomycota</taxon>
        <taxon>Pezizomycotina</taxon>
        <taxon>Leotiomycetes</taxon>
        <taxon>Helotiales</taxon>
        <taxon>Sclerotiniaceae</taxon>
        <taxon>Monilinia</taxon>
    </lineage>
</organism>
<dbReference type="SUPFAM" id="SSF53335">
    <property type="entry name" value="S-adenosyl-L-methionine-dependent methyltransferases"/>
    <property type="match status" value="1"/>
</dbReference>
<dbReference type="CDD" id="cd02440">
    <property type="entry name" value="AdoMet_MTases"/>
    <property type="match status" value="1"/>
</dbReference>
<dbReference type="Proteomes" id="UP000322873">
    <property type="component" value="Unassembled WGS sequence"/>
</dbReference>
<accession>A0A5M9JML9</accession>
<proteinExistence type="predicted"/>
<feature type="region of interest" description="Disordered" evidence="1">
    <location>
        <begin position="1"/>
        <end position="138"/>
    </location>
</feature>
<evidence type="ECO:0000256" key="1">
    <source>
        <dbReference type="SAM" id="MobiDB-lite"/>
    </source>
</evidence>
<feature type="compositionally biased region" description="Polar residues" evidence="1">
    <location>
        <begin position="1"/>
        <end position="10"/>
    </location>
</feature>